<keyword evidence="3" id="KW-1185">Reference proteome</keyword>
<evidence type="ECO:0000256" key="1">
    <source>
        <dbReference type="SAM" id="Phobius"/>
    </source>
</evidence>
<dbReference type="EMBL" id="JADBJN010000003">
    <property type="protein sequence ID" value="KAG5673585.1"/>
    <property type="molecule type" value="Genomic_DNA"/>
</dbReference>
<dbReference type="AlphaFoldDB" id="A0A9J6BUL6"/>
<organism evidence="2 3">
    <name type="scientific">Polypedilum vanderplanki</name>
    <name type="common">Sleeping chironomid midge</name>
    <dbReference type="NCBI Taxonomy" id="319348"/>
    <lineage>
        <taxon>Eukaryota</taxon>
        <taxon>Metazoa</taxon>
        <taxon>Ecdysozoa</taxon>
        <taxon>Arthropoda</taxon>
        <taxon>Hexapoda</taxon>
        <taxon>Insecta</taxon>
        <taxon>Pterygota</taxon>
        <taxon>Neoptera</taxon>
        <taxon>Endopterygota</taxon>
        <taxon>Diptera</taxon>
        <taxon>Nematocera</taxon>
        <taxon>Chironomoidea</taxon>
        <taxon>Chironomidae</taxon>
        <taxon>Chironominae</taxon>
        <taxon>Polypedilum</taxon>
        <taxon>Polypedilum</taxon>
    </lineage>
</organism>
<gene>
    <name evidence="2" type="ORF">PVAND_003620</name>
</gene>
<name>A0A9J6BUL6_POLVA</name>
<reference evidence="2" key="1">
    <citation type="submission" date="2021-03" db="EMBL/GenBank/DDBJ databases">
        <title>Chromosome level genome of the anhydrobiotic midge Polypedilum vanderplanki.</title>
        <authorList>
            <person name="Yoshida Y."/>
            <person name="Kikawada T."/>
            <person name="Gusev O."/>
        </authorList>
    </citation>
    <scope>NUCLEOTIDE SEQUENCE</scope>
    <source>
        <strain evidence="2">NIAS01</strain>
        <tissue evidence="2">Whole body or cell culture</tissue>
    </source>
</reference>
<comment type="caution">
    <text evidence="2">The sequence shown here is derived from an EMBL/GenBank/DDBJ whole genome shotgun (WGS) entry which is preliminary data.</text>
</comment>
<feature type="transmembrane region" description="Helical" evidence="1">
    <location>
        <begin position="60"/>
        <end position="77"/>
    </location>
</feature>
<evidence type="ECO:0000313" key="2">
    <source>
        <dbReference type="EMBL" id="KAG5673585.1"/>
    </source>
</evidence>
<dbReference type="Proteomes" id="UP001107558">
    <property type="component" value="Chromosome 3"/>
</dbReference>
<dbReference type="InterPro" id="IPR027417">
    <property type="entry name" value="P-loop_NTPase"/>
</dbReference>
<dbReference type="SUPFAM" id="SSF52540">
    <property type="entry name" value="P-loop containing nucleoside triphosphate hydrolases"/>
    <property type="match status" value="1"/>
</dbReference>
<proteinExistence type="predicted"/>
<evidence type="ECO:0000313" key="3">
    <source>
        <dbReference type="Proteomes" id="UP001107558"/>
    </source>
</evidence>
<accession>A0A9J6BUL6</accession>
<keyword evidence="1" id="KW-1133">Transmembrane helix</keyword>
<sequence length="313" mass="37092">MKIKLEKSDEKLKEEKLVNKIYKVHRKTSEKSKKIRPLAKKNKDNHENLKSASIIDKKRIYLLSFLLLVFAAVLYQIKFGSCEFWNAYNKNFNRIVYGDEHYCDRNIDASFLRKKLQEQVTNQEDAIQLIEGSLKLANEESFIQIIFNGMIGVGKTLSSQIIAENFQWQRNVQKFIWNYHQPEFIFNNFKDKISNCGFNLIIIDDLELSDESIKFVIKFEEELRYYAKRESYRIAVIIIFKQSLSEEYREKISNFVIIDFNSFKTQSDLIDCIELHRRKYNIQIQATEMDELKEINFTASGCKQVPKRLNLVS</sequence>
<protein>
    <submittedName>
        <fullName evidence="2">Uncharacterized protein</fullName>
    </submittedName>
</protein>
<dbReference type="OrthoDB" id="8191652at2759"/>
<keyword evidence="1" id="KW-0472">Membrane</keyword>
<keyword evidence="1" id="KW-0812">Transmembrane</keyword>